<dbReference type="AlphaFoldDB" id="A0A2P4YJP9"/>
<keyword evidence="2" id="KW-0234">DNA repair</keyword>
<dbReference type="PANTHER" id="PTHR12891">
    <property type="entry name" value="DNA REPAIR/TRANSCRIPTION PROTEIN MET18/MMS19"/>
    <property type="match status" value="1"/>
</dbReference>
<dbReference type="GO" id="GO:0006281">
    <property type="term" value="P:DNA repair"/>
    <property type="evidence" value="ECO:0007669"/>
    <property type="project" value="UniProtKB-UniRule"/>
</dbReference>
<evidence type="ECO:0000256" key="1">
    <source>
        <dbReference type="ARBA" id="ARBA00009340"/>
    </source>
</evidence>
<dbReference type="OrthoDB" id="342900at2759"/>
<dbReference type="InterPro" id="IPR024687">
    <property type="entry name" value="MMS19_C"/>
</dbReference>
<keyword evidence="2" id="KW-0227">DNA damage</keyword>
<dbReference type="GO" id="GO:0005634">
    <property type="term" value="C:nucleus"/>
    <property type="evidence" value="ECO:0007669"/>
    <property type="project" value="UniProtKB-SubCell"/>
</dbReference>
<dbReference type="GO" id="GO:0097361">
    <property type="term" value="C:cytosolic [4Fe-4S] assembly targeting complex"/>
    <property type="evidence" value="ECO:0007669"/>
    <property type="project" value="UniProtKB-UniRule"/>
</dbReference>
<dbReference type="EMBL" id="NCKW01002190">
    <property type="protein sequence ID" value="POM78034.1"/>
    <property type="molecule type" value="Genomic_DNA"/>
</dbReference>
<organism evidence="4 5">
    <name type="scientific">Phytophthora palmivora</name>
    <dbReference type="NCBI Taxonomy" id="4796"/>
    <lineage>
        <taxon>Eukaryota</taxon>
        <taxon>Sar</taxon>
        <taxon>Stramenopiles</taxon>
        <taxon>Oomycota</taxon>
        <taxon>Peronosporomycetes</taxon>
        <taxon>Peronosporales</taxon>
        <taxon>Peronosporaceae</taxon>
        <taxon>Phytophthora</taxon>
    </lineage>
</organism>
<dbReference type="InterPro" id="IPR016024">
    <property type="entry name" value="ARM-type_fold"/>
</dbReference>
<feature type="domain" description="MMS19 C-terminal" evidence="3">
    <location>
        <begin position="12"/>
        <end position="398"/>
    </location>
</feature>
<protein>
    <recommendedName>
        <fullName evidence="2">MMS19 nucleotide excision repair protein</fullName>
    </recommendedName>
</protein>
<proteinExistence type="inferred from homology"/>
<keyword evidence="2" id="KW-0539">Nucleus</keyword>
<evidence type="ECO:0000313" key="5">
    <source>
        <dbReference type="Proteomes" id="UP000237271"/>
    </source>
</evidence>
<evidence type="ECO:0000313" key="4">
    <source>
        <dbReference type="EMBL" id="POM78034.1"/>
    </source>
</evidence>
<evidence type="ECO:0000256" key="2">
    <source>
        <dbReference type="RuleBase" id="RU367072"/>
    </source>
</evidence>
<dbReference type="InterPro" id="IPR011989">
    <property type="entry name" value="ARM-like"/>
</dbReference>
<comment type="subcellular location">
    <subcellularLocation>
        <location evidence="2">Nucleus</location>
    </subcellularLocation>
</comment>
<comment type="function">
    <text evidence="2">Key component of the cytosolic iron-sulfur protein assembly (CIA) complex, a multiprotein complex that mediates the incorporation of iron-sulfur cluster into apoproteins specifically involved in DNA metabolism and genomic integrity. In the CIA complex, MMS19 acts as an adapter between early-acting CIA components and a subset of cellular target iron-sulfur proteins.</text>
</comment>
<reference evidence="4 5" key="1">
    <citation type="journal article" date="2017" name="Genome Biol. Evol.">
        <title>Phytophthora megakarya and P. palmivora, closely related causal agents of cacao black pod rot, underwent increases in genome sizes and gene numbers by different mechanisms.</title>
        <authorList>
            <person name="Ali S.S."/>
            <person name="Shao J."/>
            <person name="Lary D.J."/>
            <person name="Kronmiller B."/>
            <person name="Shen D."/>
            <person name="Strem M.D."/>
            <person name="Amoako-Attah I."/>
            <person name="Akrofi A.Y."/>
            <person name="Begoude B.A."/>
            <person name="Ten Hoopen G.M."/>
            <person name="Coulibaly K."/>
            <person name="Kebe B.I."/>
            <person name="Melnick R.L."/>
            <person name="Guiltinan M.J."/>
            <person name="Tyler B.M."/>
            <person name="Meinhardt L.W."/>
            <person name="Bailey B.A."/>
        </authorList>
    </citation>
    <scope>NUCLEOTIDE SEQUENCE [LARGE SCALE GENOMIC DNA]</scope>
    <source>
        <strain evidence="5">sbr112.9</strain>
    </source>
</reference>
<evidence type="ECO:0000259" key="3">
    <source>
        <dbReference type="Pfam" id="PF12460"/>
    </source>
</evidence>
<dbReference type="Pfam" id="PF12460">
    <property type="entry name" value="MMS19_C"/>
    <property type="match status" value="1"/>
</dbReference>
<name>A0A2P4YJP9_9STRA</name>
<dbReference type="Proteomes" id="UP000237271">
    <property type="component" value="Unassembled WGS sequence"/>
</dbReference>
<sequence>MEFCVQASDSASIIFRLLTAVETSAARADASASDDKPGLVDDAKVAACVRIFRAVMQNVSPGTQQRFVDAMVPVFLRTNPSEPSSLQLVPLFAAVINSAARDVTLPDTSLVINRLLELAQASATTVHETSPRQLQVVYAEASLSAAKSLASIVNKMSDGAEFDALIDLLLSKKLAAVISNTAESFAVRVAALQIYVWVTKALVIRGHKVHAPVCLRFLCNFLTSGGQTTDGDVSMEQEGDEQQAAAVRVEVAKTFKLLVSEYPDVLNRKCGAFITFLYRQRMFDLVFPVLLEYIRAHIGEDISVAALVAFAQVIAHSPKAIYMPHLTQIFPLMVQALNTDDRELGSAAIQTFKPLLLESVESAKPFLKDVFPGLLKQAQFGSGARDRYAALECLAKLATIPYELVHPYKDTVLRKLLLVLDDRKRLVRHMAVRVRNQWSIL</sequence>
<accession>A0A2P4YJP9</accession>
<dbReference type="InterPro" id="IPR039920">
    <property type="entry name" value="MMS19"/>
</dbReference>
<dbReference type="SUPFAM" id="SSF48371">
    <property type="entry name" value="ARM repeat"/>
    <property type="match status" value="1"/>
</dbReference>
<dbReference type="GO" id="GO:0051604">
    <property type="term" value="P:protein maturation"/>
    <property type="evidence" value="ECO:0007669"/>
    <property type="project" value="UniProtKB-UniRule"/>
</dbReference>
<comment type="similarity">
    <text evidence="1 2">Belongs to the MET18/MMS19 family.</text>
</comment>
<comment type="caution">
    <text evidence="4">The sequence shown here is derived from an EMBL/GenBank/DDBJ whole genome shotgun (WGS) entry which is preliminary data.</text>
</comment>
<dbReference type="Gene3D" id="1.25.10.10">
    <property type="entry name" value="Leucine-rich Repeat Variant"/>
    <property type="match status" value="1"/>
</dbReference>
<dbReference type="FunFam" id="1.25.10.10:FF:001819">
    <property type="entry name" value="MMS19 nucleotide excision repair protein homolog"/>
    <property type="match status" value="1"/>
</dbReference>
<dbReference type="GO" id="GO:0016226">
    <property type="term" value="P:iron-sulfur cluster assembly"/>
    <property type="evidence" value="ECO:0007669"/>
    <property type="project" value="UniProtKB-UniRule"/>
</dbReference>
<dbReference type="PANTHER" id="PTHR12891:SF0">
    <property type="entry name" value="MMS19 NUCLEOTIDE EXCISION REPAIR PROTEIN HOMOLOG"/>
    <property type="match status" value="1"/>
</dbReference>
<keyword evidence="5" id="KW-1185">Reference proteome</keyword>
<gene>
    <name evidence="4" type="ORF">PHPALM_4486</name>
</gene>